<protein>
    <submittedName>
        <fullName evidence="1">9565_t:CDS:1</fullName>
    </submittedName>
</protein>
<dbReference type="Proteomes" id="UP000789508">
    <property type="component" value="Unassembled WGS sequence"/>
</dbReference>
<dbReference type="AlphaFoldDB" id="A0A9N9C945"/>
<sequence>TIKLKLVKILKLKPANKLTYAFYLEVRQKTFQFLVDTTRTSRSNTIFIFASTKSILFDYSTGIMIKVYPIFQDSRGHTRSPDIGHAAADIREQLSTGNFCFVVLDIILDVLTNKPMSTIISVAGTDKLGTCPFPTNYLTSKTFDRLHTRIIAVIIHFGFVTHSQHMSQRFVNLCIECPNYRDMVYQLK</sequence>
<name>A0A9N9C945_9GLOM</name>
<evidence type="ECO:0000313" key="2">
    <source>
        <dbReference type="Proteomes" id="UP000789508"/>
    </source>
</evidence>
<feature type="non-terminal residue" evidence="1">
    <location>
        <position position="1"/>
    </location>
</feature>
<proteinExistence type="predicted"/>
<accession>A0A9N9C945</accession>
<organism evidence="1 2">
    <name type="scientific">Ambispora leptoticha</name>
    <dbReference type="NCBI Taxonomy" id="144679"/>
    <lineage>
        <taxon>Eukaryota</taxon>
        <taxon>Fungi</taxon>
        <taxon>Fungi incertae sedis</taxon>
        <taxon>Mucoromycota</taxon>
        <taxon>Glomeromycotina</taxon>
        <taxon>Glomeromycetes</taxon>
        <taxon>Archaeosporales</taxon>
        <taxon>Ambisporaceae</taxon>
        <taxon>Ambispora</taxon>
    </lineage>
</organism>
<evidence type="ECO:0000313" key="1">
    <source>
        <dbReference type="EMBL" id="CAG8592700.1"/>
    </source>
</evidence>
<gene>
    <name evidence="1" type="ORF">ALEPTO_LOCUS7776</name>
</gene>
<reference evidence="1" key="1">
    <citation type="submission" date="2021-06" db="EMBL/GenBank/DDBJ databases">
        <authorList>
            <person name="Kallberg Y."/>
            <person name="Tangrot J."/>
            <person name="Rosling A."/>
        </authorList>
    </citation>
    <scope>NUCLEOTIDE SEQUENCE</scope>
    <source>
        <strain evidence="1">FL130A</strain>
    </source>
</reference>
<dbReference type="OrthoDB" id="2019572at2759"/>
<comment type="caution">
    <text evidence="1">The sequence shown here is derived from an EMBL/GenBank/DDBJ whole genome shotgun (WGS) entry which is preliminary data.</text>
</comment>
<dbReference type="EMBL" id="CAJVPS010003664">
    <property type="protein sequence ID" value="CAG8592700.1"/>
    <property type="molecule type" value="Genomic_DNA"/>
</dbReference>
<keyword evidence="2" id="KW-1185">Reference proteome</keyword>